<evidence type="ECO:0000313" key="2">
    <source>
        <dbReference type="Proteomes" id="UP000242849"/>
    </source>
</evidence>
<reference evidence="2" key="1">
    <citation type="submission" date="2016-10" db="EMBL/GenBank/DDBJ databases">
        <authorList>
            <person name="Varghese N."/>
            <person name="Submissions S."/>
        </authorList>
    </citation>
    <scope>NUCLEOTIDE SEQUENCE [LARGE SCALE GENOMIC DNA]</scope>
    <source>
        <strain evidence="2">DSM 12111</strain>
    </source>
</reference>
<evidence type="ECO:0000313" key="1">
    <source>
        <dbReference type="EMBL" id="SED76369.1"/>
    </source>
</evidence>
<dbReference type="Proteomes" id="UP000242849">
    <property type="component" value="Unassembled WGS sequence"/>
</dbReference>
<dbReference type="AlphaFoldDB" id="A0A1H5DC03"/>
<dbReference type="RefSeq" id="WP_090384132.1">
    <property type="nucleotide sequence ID" value="NZ_FNSC01000001.1"/>
</dbReference>
<name>A0A1H5DC03_PSEAG</name>
<dbReference type="OrthoDB" id="9032474at2"/>
<accession>A0A1H5DC03</accession>
<sequence length="70" mass="7347">MEDGADLVQLGLSVTSEVQLAQGALNPIRPEAIISQVDYATNRIELAQGRLSGASTRLAGLAVDVISRRA</sequence>
<gene>
    <name evidence="1" type="ORF">SAMN05421553_3278</name>
</gene>
<protein>
    <submittedName>
        <fullName evidence="1">Uncharacterized protein</fullName>
    </submittedName>
</protein>
<dbReference type="EMBL" id="FNSC01000001">
    <property type="protein sequence ID" value="SED76369.1"/>
    <property type="molecule type" value="Genomic_DNA"/>
</dbReference>
<organism evidence="1 2">
    <name type="scientific">Pseudomonas anguilliseptica</name>
    <dbReference type="NCBI Taxonomy" id="53406"/>
    <lineage>
        <taxon>Bacteria</taxon>
        <taxon>Pseudomonadati</taxon>
        <taxon>Pseudomonadota</taxon>
        <taxon>Gammaproteobacteria</taxon>
        <taxon>Pseudomonadales</taxon>
        <taxon>Pseudomonadaceae</taxon>
        <taxon>Pseudomonas</taxon>
    </lineage>
</organism>
<dbReference type="STRING" id="53406.SAMN05421553_3278"/>
<proteinExistence type="predicted"/>
<keyword evidence="2" id="KW-1185">Reference proteome</keyword>